<dbReference type="InterPro" id="IPR038765">
    <property type="entry name" value="Papain-like_cys_pep_sf"/>
</dbReference>
<evidence type="ECO:0000256" key="1">
    <source>
        <dbReference type="ARBA" id="ARBA00012468"/>
    </source>
</evidence>
<evidence type="ECO:0000313" key="7">
    <source>
        <dbReference type="EMBL" id="EFC40054.1"/>
    </source>
</evidence>
<dbReference type="MEROPS" id="C83.003"/>
<dbReference type="InterPro" id="IPR007719">
    <property type="entry name" value="PCS_N"/>
</dbReference>
<dbReference type="PANTHER" id="PTHR33447">
    <property type="entry name" value="GLUTATHIONE GAMMA-GLUTAMYLCYSTEINYLTRANSFERASE"/>
    <property type="match status" value="1"/>
</dbReference>
<dbReference type="GeneID" id="8854210"/>
<dbReference type="GO" id="GO:0016756">
    <property type="term" value="F:glutathione gamma-glutamylcysteinyltransferase activity"/>
    <property type="evidence" value="ECO:0007669"/>
    <property type="project" value="UniProtKB-EC"/>
</dbReference>
<dbReference type="Gene3D" id="3.90.70.30">
    <property type="entry name" value="Phytochelatin synthase, N-terminal domain"/>
    <property type="match status" value="1"/>
</dbReference>
<keyword evidence="4" id="KW-0479">Metal-binding</keyword>
<evidence type="ECO:0000259" key="6">
    <source>
        <dbReference type="PROSITE" id="PS51443"/>
    </source>
</evidence>
<evidence type="ECO:0000256" key="4">
    <source>
        <dbReference type="ARBA" id="ARBA00022723"/>
    </source>
</evidence>
<dbReference type="eggNOG" id="KOG0632">
    <property type="taxonomic scope" value="Eukaryota"/>
</dbReference>
<dbReference type="PROSITE" id="PS51443">
    <property type="entry name" value="PCS"/>
    <property type="match status" value="1"/>
</dbReference>
<dbReference type="InterPro" id="IPR040409">
    <property type="entry name" value="PCS-like"/>
</dbReference>
<gene>
    <name evidence="7" type="ORF">NAEGRDRAFT_72098</name>
</gene>
<keyword evidence="2" id="KW-0104">Cadmium</keyword>
<dbReference type="InParanoid" id="D2VSX8"/>
<keyword evidence="8" id="KW-1185">Reference proteome</keyword>
<dbReference type="OrthoDB" id="448954at2759"/>
<dbReference type="EC" id="2.3.2.15" evidence="1"/>
<dbReference type="KEGG" id="ngr:NAEGRDRAFT_72098"/>
<dbReference type="FunFam" id="3.90.70.30:FF:000001">
    <property type="entry name" value="Glutathione gamma-glutamylcysteinyltransferase 1"/>
    <property type="match status" value="1"/>
</dbReference>
<evidence type="ECO:0000256" key="3">
    <source>
        <dbReference type="ARBA" id="ARBA00022679"/>
    </source>
</evidence>
<accession>D2VSX8</accession>
<dbReference type="GO" id="GO:0046938">
    <property type="term" value="P:phytochelatin biosynthetic process"/>
    <property type="evidence" value="ECO:0007669"/>
    <property type="project" value="InterPro"/>
</dbReference>
<feature type="compositionally biased region" description="Low complexity" evidence="5">
    <location>
        <begin position="14"/>
        <end position="29"/>
    </location>
</feature>
<dbReference type="VEuPathDB" id="AmoebaDB:NAEGRDRAFT_72098"/>
<organism evidence="8">
    <name type="scientific">Naegleria gruberi</name>
    <name type="common">Amoeba</name>
    <dbReference type="NCBI Taxonomy" id="5762"/>
    <lineage>
        <taxon>Eukaryota</taxon>
        <taxon>Discoba</taxon>
        <taxon>Heterolobosea</taxon>
        <taxon>Tetramitia</taxon>
        <taxon>Eutetramitia</taxon>
        <taxon>Vahlkampfiidae</taxon>
        <taxon>Naegleria</taxon>
    </lineage>
</organism>
<dbReference type="SUPFAM" id="SSF54001">
    <property type="entry name" value="Cysteine proteinases"/>
    <property type="match status" value="1"/>
</dbReference>
<keyword evidence="3" id="KW-0808">Transferase</keyword>
<sequence length="458" mass="52344">MSAQCGSSCKKKGCSSSLSPSTTTLSLNTTTSSSLVLSDSKQSEKREQGFYQRELPSHLVAFSSLEGRKLFSQSLMEGNTHSFFPLIEQFHTQAEPSYCGLGTLVNVMNALKIDPKRVWKYPWRWFTEEFFDCCVPLEVVKKEGITLRQFACLAKCNGADCHVYRPQDSSLEEFRKFIIDSIESNDLSKIDNDPSFIVVSYDRSTLGQTGTGHFSPLAAYNAENDMVLVLDVARFKYPPHWVKLDLLWKALYPIDSSTGLSRGFVVIKKEAVKKPENAICYRVVVKEKWSETLVKLMTLTRNITEVYFTKMNQVNNESLTQTILFESIVQVLSPVIFDLVEPLLINEDKDIKSEEYELIKTLWNDKITTIYTNLKEYQLFREIMEFEKDRNKSIVIAILLISMPNELFEDLNLRAIISKLKHQFGDMCISQCCRTALESNISQITKQIQALIEMSTCQ</sequence>
<dbReference type="RefSeq" id="XP_002672798.1">
    <property type="nucleotide sequence ID" value="XM_002672752.1"/>
</dbReference>
<dbReference type="AlphaFoldDB" id="D2VSX8"/>
<dbReference type="GO" id="GO:0010038">
    <property type="term" value="P:response to metal ion"/>
    <property type="evidence" value="ECO:0007669"/>
    <property type="project" value="InterPro"/>
</dbReference>
<dbReference type="Pfam" id="PF05023">
    <property type="entry name" value="Phytochelatin"/>
    <property type="match status" value="1"/>
</dbReference>
<name>D2VSX8_NAEGR</name>
<evidence type="ECO:0000313" key="8">
    <source>
        <dbReference type="Proteomes" id="UP000006671"/>
    </source>
</evidence>
<dbReference type="Proteomes" id="UP000006671">
    <property type="component" value="Unassembled WGS sequence"/>
</dbReference>
<evidence type="ECO:0000256" key="2">
    <source>
        <dbReference type="ARBA" id="ARBA00022539"/>
    </source>
</evidence>
<proteinExistence type="predicted"/>
<protein>
    <recommendedName>
        <fullName evidence="1">glutathione gamma-glutamylcysteinyltransferase</fullName>
        <ecNumber evidence="1">2.3.2.15</ecNumber>
    </recommendedName>
</protein>
<dbReference type="InterPro" id="IPR038156">
    <property type="entry name" value="PCS_N_sf"/>
</dbReference>
<evidence type="ECO:0000256" key="5">
    <source>
        <dbReference type="SAM" id="MobiDB-lite"/>
    </source>
</evidence>
<reference evidence="7 8" key="1">
    <citation type="journal article" date="2010" name="Cell">
        <title>The genome of Naegleria gruberi illuminates early eukaryotic versatility.</title>
        <authorList>
            <person name="Fritz-Laylin L.K."/>
            <person name="Prochnik S.E."/>
            <person name="Ginger M.L."/>
            <person name="Dacks J.B."/>
            <person name="Carpenter M.L."/>
            <person name="Field M.C."/>
            <person name="Kuo A."/>
            <person name="Paredez A."/>
            <person name="Chapman J."/>
            <person name="Pham J."/>
            <person name="Shu S."/>
            <person name="Neupane R."/>
            <person name="Cipriano M."/>
            <person name="Mancuso J."/>
            <person name="Tu H."/>
            <person name="Salamov A."/>
            <person name="Lindquist E."/>
            <person name="Shapiro H."/>
            <person name="Lucas S."/>
            <person name="Grigoriev I.V."/>
            <person name="Cande W.Z."/>
            <person name="Fulton C."/>
            <person name="Rokhsar D.S."/>
            <person name="Dawson S.C."/>
        </authorList>
    </citation>
    <scope>NUCLEOTIDE SEQUENCE [LARGE SCALE GENOMIC DNA]</scope>
    <source>
        <strain evidence="7 8">NEG-M</strain>
    </source>
</reference>
<dbReference type="GO" id="GO:0046872">
    <property type="term" value="F:metal ion binding"/>
    <property type="evidence" value="ECO:0007669"/>
    <property type="project" value="UniProtKB-KW"/>
</dbReference>
<feature type="domain" description="Peptidase C83" evidence="6">
    <location>
        <begin position="45"/>
        <end position="272"/>
    </location>
</feature>
<feature type="region of interest" description="Disordered" evidence="5">
    <location>
        <begin position="1"/>
        <end position="29"/>
    </location>
</feature>
<dbReference type="OMA" id="KYPWRWF"/>
<dbReference type="EMBL" id="GG738895">
    <property type="protein sequence ID" value="EFC40054.1"/>
    <property type="molecule type" value="Genomic_DNA"/>
</dbReference>